<evidence type="ECO:0000313" key="3">
    <source>
        <dbReference type="EMBL" id="KZV19683.1"/>
    </source>
</evidence>
<evidence type="ECO:0000256" key="1">
    <source>
        <dbReference type="SAM" id="MobiDB-lite"/>
    </source>
</evidence>
<dbReference type="Proteomes" id="UP000250235">
    <property type="component" value="Unassembled WGS sequence"/>
</dbReference>
<feature type="region of interest" description="Disordered" evidence="1">
    <location>
        <begin position="29"/>
        <end position="64"/>
    </location>
</feature>
<name>A0A2Z7AD74_9LAMI</name>
<protein>
    <recommendedName>
        <fullName evidence="5">Secreted protein</fullName>
    </recommendedName>
</protein>
<reference evidence="3 4" key="1">
    <citation type="journal article" date="2015" name="Proc. Natl. Acad. Sci. U.S.A.">
        <title>The resurrection genome of Boea hygrometrica: A blueprint for survival of dehydration.</title>
        <authorList>
            <person name="Xiao L."/>
            <person name="Yang G."/>
            <person name="Zhang L."/>
            <person name="Yang X."/>
            <person name="Zhao S."/>
            <person name="Ji Z."/>
            <person name="Zhou Q."/>
            <person name="Hu M."/>
            <person name="Wang Y."/>
            <person name="Chen M."/>
            <person name="Xu Y."/>
            <person name="Jin H."/>
            <person name="Xiao X."/>
            <person name="Hu G."/>
            <person name="Bao F."/>
            <person name="Hu Y."/>
            <person name="Wan P."/>
            <person name="Li L."/>
            <person name="Deng X."/>
            <person name="Kuang T."/>
            <person name="Xiang C."/>
            <person name="Zhu J.K."/>
            <person name="Oliver M.J."/>
            <person name="He Y."/>
        </authorList>
    </citation>
    <scope>NUCLEOTIDE SEQUENCE [LARGE SCALE GENOMIC DNA]</scope>
    <source>
        <strain evidence="4">cv. XS01</strain>
    </source>
</reference>
<feature type="signal peptide" evidence="2">
    <location>
        <begin position="1"/>
        <end position="21"/>
    </location>
</feature>
<keyword evidence="2" id="KW-0732">Signal</keyword>
<proteinExistence type="predicted"/>
<gene>
    <name evidence="3" type="ORF">F511_42566</name>
</gene>
<evidence type="ECO:0008006" key="5">
    <source>
        <dbReference type="Google" id="ProtNLM"/>
    </source>
</evidence>
<feature type="chain" id="PRO_5016428602" description="Secreted protein" evidence="2">
    <location>
        <begin position="22"/>
        <end position="79"/>
    </location>
</feature>
<accession>A0A2Z7AD74</accession>
<evidence type="ECO:0000313" key="4">
    <source>
        <dbReference type="Proteomes" id="UP000250235"/>
    </source>
</evidence>
<sequence>MRAVAPCVGTIFSSFVLLAPATMVGAPSTIPPPGPIGSFGTSHGPSREPQPTVETFEGGSPLTVHAPCNRATNLDLSMA</sequence>
<dbReference type="EMBL" id="KV016348">
    <property type="protein sequence ID" value="KZV19683.1"/>
    <property type="molecule type" value="Genomic_DNA"/>
</dbReference>
<keyword evidence="4" id="KW-1185">Reference proteome</keyword>
<evidence type="ECO:0000256" key="2">
    <source>
        <dbReference type="SAM" id="SignalP"/>
    </source>
</evidence>
<organism evidence="3 4">
    <name type="scientific">Dorcoceras hygrometricum</name>
    <dbReference type="NCBI Taxonomy" id="472368"/>
    <lineage>
        <taxon>Eukaryota</taxon>
        <taxon>Viridiplantae</taxon>
        <taxon>Streptophyta</taxon>
        <taxon>Embryophyta</taxon>
        <taxon>Tracheophyta</taxon>
        <taxon>Spermatophyta</taxon>
        <taxon>Magnoliopsida</taxon>
        <taxon>eudicotyledons</taxon>
        <taxon>Gunneridae</taxon>
        <taxon>Pentapetalae</taxon>
        <taxon>asterids</taxon>
        <taxon>lamiids</taxon>
        <taxon>Lamiales</taxon>
        <taxon>Gesneriaceae</taxon>
        <taxon>Didymocarpoideae</taxon>
        <taxon>Trichosporeae</taxon>
        <taxon>Loxocarpinae</taxon>
        <taxon>Dorcoceras</taxon>
    </lineage>
</organism>
<dbReference type="AlphaFoldDB" id="A0A2Z7AD74"/>